<keyword evidence="3" id="KW-0133">Cell shape</keyword>
<feature type="transmembrane region" description="Helical" evidence="6">
    <location>
        <begin position="12"/>
        <end position="32"/>
    </location>
</feature>
<feature type="transmembrane region" description="Helical" evidence="6">
    <location>
        <begin position="336"/>
        <end position="356"/>
    </location>
</feature>
<accession>A0A0G0SJV2</accession>
<evidence type="ECO:0000256" key="3">
    <source>
        <dbReference type="ARBA" id="ARBA00022960"/>
    </source>
</evidence>
<evidence type="ECO:0000256" key="6">
    <source>
        <dbReference type="SAM" id="Phobius"/>
    </source>
</evidence>
<feature type="transmembrane region" description="Helical" evidence="6">
    <location>
        <begin position="44"/>
        <end position="64"/>
    </location>
</feature>
<keyword evidence="5 6" id="KW-0472">Membrane</keyword>
<comment type="subcellular location">
    <subcellularLocation>
        <location evidence="1">Membrane</location>
        <topology evidence="1">Multi-pass membrane protein</topology>
    </subcellularLocation>
</comment>
<feature type="transmembrane region" description="Helical" evidence="6">
    <location>
        <begin position="160"/>
        <end position="177"/>
    </location>
</feature>
<evidence type="ECO:0000256" key="4">
    <source>
        <dbReference type="ARBA" id="ARBA00022989"/>
    </source>
</evidence>
<feature type="transmembrane region" description="Helical" evidence="6">
    <location>
        <begin position="272"/>
        <end position="295"/>
    </location>
</feature>
<evidence type="ECO:0000256" key="2">
    <source>
        <dbReference type="ARBA" id="ARBA00022692"/>
    </source>
</evidence>
<dbReference type="EMBL" id="LBXR01000004">
    <property type="protein sequence ID" value="KKR35015.1"/>
    <property type="molecule type" value="Genomic_DNA"/>
</dbReference>
<proteinExistence type="predicted"/>
<feature type="transmembrane region" description="Helical" evidence="6">
    <location>
        <begin position="137"/>
        <end position="154"/>
    </location>
</feature>
<dbReference type="InterPro" id="IPR018365">
    <property type="entry name" value="Cell_cycle_FtsW-rel_CS"/>
</dbReference>
<dbReference type="GO" id="GO:0005886">
    <property type="term" value="C:plasma membrane"/>
    <property type="evidence" value="ECO:0007669"/>
    <property type="project" value="TreeGrafter"/>
</dbReference>
<dbReference type="STRING" id="1619037.UT67_C0004G0004"/>
<keyword evidence="2 6" id="KW-0812">Transmembrane</keyword>
<feature type="transmembrane region" description="Helical" evidence="6">
    <location>
        <begin position="101"/>
        <end position="125"/>
    </location>
</feature>
<organism evidence="7 8">
    <name type="scientific">Candidatus Magasanikbacteria bacterium GW2011_GWA2_40_10</name>
    <dbReference type="NCBI Taxonomy" id="1619037"/>
    <lineage>
        <taxon>Bacteria</taxon>
        <taxon>Candidatus Magasanikiibacteriota</taxon>
    </lineage>
</organism>
<evidence type="ECO:0000256" key="5">
    <source>
        <dbReference type="ARBA" id="ARBA00023136"/>
    </source>
</evidence>
<dbReference type="PROSITE" id="PS00428">
    <property type="entry name" value="FTSW_RODA_SPOVE"/>
    <property type="match status" value="1"/>
</dbReference>
<dbReference type="GO" id="GO:0051301">
    <property type="term" value="P:cell division"/>
    <property type="evidence" value="ECO:0007669"/>
    <property type="project" value="InterPro"/>
</dbReference>
<feature type="transmembrane region" description="Helical" evidence="6">
    <location>
        <begin position="76"/>
        <end position="95"/>
    </location>
</feature>
<dbReference type="GO" id="GO:0015648">
    <property type="term" value="F:lipid-linked peptidoglycan transporter activity"/>
    <property type="evidence" value="ECO:0007669"/>
    <property type="project" value="TreeGrafter"/>
</dbReference>
<dbReference type="GO" id="GO:0008360">
    <property type="term" value="P:regulation of cell shape"/>
    <property type="evidence" value="ECO:0007669"/>
    <property type="project" value="UniProtKB-KW"/>
</dbReference>
<name>A0A0G0SJV2_9BACT</name>
<dbReference type="AlphaFoldDB" id="A0A0G0SJV2"/>
<protein>
    <submittedName>
        <fullName evidence="7">Rod shape-determining protein RodA</fullName>
    </submittedName>
</protein>
<dbReference type="Pfam" id="PF01098">
    <property type="entry name" value="FTSW_RODA_SPOVE"/>
    <property type="match status" value="1"/>
</dbReference>
<gene>
    <name evidence="7" type="ORF">UT67_C0004G0004</name>
</gene>
<evidence type="ECO:0000313" key="8">
    <source>
        <dbReference type="Proteomes" id="UP000034855"/>
    </source>
</evidence>
<dbReference type="InterPro" id="IPR001182">
    <property type="entry name" value="FtsW/RodA"/>
</dbReference>
<dbReference type="PATRIC" id="fig|1619037.3.peg.131"/>
<dbReference type="PANTHER" id="PTHR30474">
    <property type="entry name" value="CELL CYCLE PROTEIN"/>
    <property type="match status" value="1"/>
</dbReference>
<evidence type="ECO:0000256" key="1">
    <source>
        <dbReference type="ARBA" id="ARBA00004141"/>
    </source>
</evidence>
<feature type="transmembrane region" description="Helical" evidence="6">
    <location>
        <begin position="302"/>
        <end position="324"/>
    </location>
</feature>
<sequence>MLNLHKLSPRSFDWQLFTGVFFLVLIGMSAIYSVDLSRGSELFFFKKQLIALGVGLLFLFVASTSQHTLWRYLAKWWYLFSLLLLVAVLIFGQSIRGTKGWFSVFGFSFQPVEMAKIGLILMIAYIISRFGRRFDKALFFFGTGIVTLLLLGLTMMQPDLGSAVLLGVIWFGMVWAAGARRLYLILLTASVIFFVVMGWFFFLKDYQKDRLANFIDPGRDPLGSGYNVTQSIIAVGAGKIFGRGLGFGSQSQLRFLPEAQTDFIFSVIGEELGLAGVATMLVLFALVFWRLLLIIAKSDDDFVAATATGILILFFAQLITNLGANLGLLPITGVTLPFVSYGGSSLVINLLLVGILESMMVKRY</sequence>
<dbReference type="Proteomes" id="UP000034855">
    <property type="component" value="Unassembled WGS sequence"/>
</dbReference>
<dbReference type="GO" id="GO:0032153">
    <property type="term" value="C:cell division site"/>
    <property type="evidence" value="ECO:0007669"/>
    <property type="project" value="TreeGrafter"/>
</dbReference>
<dbReference type="PANTHER" id="PTHR30474:SF1">
    <property type="entry name" value="PEPTIDOGLYCAN GLYCOSYLTRANSFERASE MRDB"/>
    <property type="match status" value="1"/>
</dbReference>
<evidence type="ECO:0000313" key="7">
    <source>
        <dbReference type="EMBL" id="KKR35015.1"/>
    </source>
</evidence>
<keyword evidence="4 6" id="KW-1133">Transmembrane helix</keyword>
<feature type="transmembrane region" description="Helical" evidence="6">
    <location>
        <begin position="182"/>
        <end position="202"/>
    </location>
</feature>
<reference evidence="7 8" key="1">
    <citation type="journal article" date="2015" name="Nature">
        <title>rRNA introns, odd ribosomes, and small enigmatic genomes across a large radiation of phyla.</title>
        <authorList>
            <person name="Brown C.T."/>
            <person name="Hug L.A."/>
            <person name="Thomas B.C."/>
            <person name="Sharon I."/>
            <person name="Castelle C.J."/>
            <person name="Singh A."/>
            <person name="Wilkins M.J."/>
            <person name="Williams K.H."/>
            <person name="Banfield J.F."/>
        </authorList>
    </citation>
    <scope>NUCLEOTIDE SEQUENCE [LARGE SCALE GENOMIC DNA]</scope>
</reference>
<comment type="caution">
    <text evidence="7">The sequence shown here is derived from an EMBL/GenBank/DDBJ whole genome shotgun (WGS) entry which is preliminary data.</text>
</comment>